<gene>
    <name evidence="2" type="ORF">CAPTEDRAFT_208021</name>
</gene>
<dbReference type="HOGENOM" id="CLU_654250_0_0_1"/>
<evidence type="ECO:0000313" key="2">
    <source>
        <dbReference type="EMBL" id="ELU17277.1"/>
    </source>
</evidence>
<feature type="region of interest" description="Disordered" evidence="1">
    <location>
        <begin position="121"/>
        <end position="186"/>
    </location>
</feature>
<evidence type="ECO:0000256" key="1">
    <source>
        <dbReference type="SAM" id="MobiDB-lite"/>
    </source>
</evidence>
<sequence length="420" mass="47433">MGRNLGHARSLCNTQLAAPTELCHNSVRVVTQFGRMITLKPVRLQGTCMMHSDDDTSLACSALLTSHNSKCCRKGKFEPLDELFDITKLSGEWFNATNKKLYHKQVDSKCRVGYSTGKLADKKTIHPSKRRSNEAAPSGSSGAASAATEHLESDTDEFGSDDSEDYCGASSDERTPTKRQCNKSKTATRLGVEHKAVMLKNESREIRLAALQLPDGQSATIADGLEKVLDEFHLWEAITMIVADTTNVNTRGKNGAVVRLQRLFKKKGHAKPLFICCQHHVLDRIVRVVTDYELGGATKTPNIEHYFVHDIITKYADLQKFIKNVTHEIIETAGWRDGMKFLHQLTRAFRHFHENQQVPLIKFQKIPNISNARWNSRAILALLAFFLMPQERERLQPVCQFIAYDWADLWFSDLLHVQAI</sequence>
<dbReference type="OMA" id="HYYRTEQ"/>
<name>R7VFD7_CAPTE</name>
<reference evidence="4" key="1">
    <citation type="submission" date="2012-12" db="EMBL/GenBank/DDBJ databases">
        <authorList>
            <person name="Hellsten U."/>
            <person name="Grimwood J."/>
            <person name="Chapman J.A."/>
            <person name="Shapiro H."/>
            <person name="Aerts A."/>
            <person name="Otillar R.P."/>
            <person name="Terry A.Y."/>
            <person name="Boore J.L."/>
            <person name="Simakov O."/>
            <person name="Marletaz F."/>
            <person name="Cho S.-J."/>
            <person name="Edsinger-Gonzales E."/>
            <person name="Havlak P."/>
            <person name="Kuo D.-H."/>
            <person name="Larsson T."/>
            <person name="Lv J."/>
            <person name="Arendt D."/>
            <person name="Savage R."/>
            <person name="Osoegawa K."/>
            <person name="de Jong P."/>
            <person name="Lindberg D.R."/>
            <person name="Seaver E.C."/>
            <person name="Weisblat D.A."/>
            <person name="Putnam N.H."/>
            <person name="Grigoriev I.V."/>
            <person name="Rokhsar D.S."/>
        </authorList>
    </citation>
    <scope>NUCLEOTIDE SEQUENCE</scope>
    <source>
        <strain evidence="4">I ESC-2004</strain>
    </source>
</reference>
<dbReference type="EMBL" id="AMQN01016954">
    <property type="status" value="NOT_ANNOTATED_CDS"/>
    <property type="molecule type" value="Genomic_DNA"/>
</dbReference>
<feature type="compositionally biased region" description="Low complexity" evidence="1">
    <location>
        <begin position="135"/>
        <end position="147"/>
    </location>
</feature>
<dbReference type="AlphaFoldDB" id="R7VFD7"/>
<dbReference type="EMBL" id="KB292589">
    <property type="protein sequence ID" value="ELU17277.1"/>
    <property type="molecule type" value="Genomic_DNA"/>
</dbReference>
<dbReference type="Proteomes" id="UP000014760">
    <property type="component" value="Unassembled WGS sequence"/>
</dbReference>
<organism evidence="2">
    <name type="scientific">Capitella teleta</name>
    <name type="common">Polychaete worm</name>
    <dbReference type="NCBI Taxonomy" id="283909"/>
    <lineage>
        <taxon>Eukaryota</taxon>
        <taxon>Metazoa</taxon>
        <taxon>Spiralia</taxon>
        <taxon>Lophotrochozoa</taxon>
        <taxon>Annelida</taxon>
        <taxon>Polychaeta</taxon>
        <taxon>Sedentaria</taxon>
        <taxon>Scolecida</taxon>
        <taxon>Capitellidae</taxon>
        <taxon>Capitella</taxon>
    </lineage>
</organism>
<protein>
    <submittedName>
        <fullName evidence="2 3">Uncharacterized protein</fullName>
    </submittedName>
</protein>
<reference evidence="2 4" key="2">
    <citation type="journal article" date="2013" name="Nature">
        <title>Insights into bilaterian evolution from three spiralian genomes.</title>
        <authorList>
            <person name="Simakov O."/>
            <person name="Marletaz F."/>
            <person name="Cho S.J."/>
            <person name="Edsinger-Gonzales E."/>
            <person name="Havlak P."/>
            <person name="Hellsten U."/>
            <person name="Kuo D.H."/>
            <person name="Larsson T."/>
            <person name="Lv J."/>
            <person name="Arendt D."/>
            <person name="Savage R."/>
            <person name="Osoegawa K."/>
            <person name="de Jong P."/>
            <person name="Grimwood J."/>
            <person name="Chapman J.A."/>
            <person name="Shapiro H."/>
            <person name="Aerts A."/>
            <person name="Otillar R.P."/>
            <person name="Terry A.Y."/>
            <person name="Boore J.L."/>
            <person name="Grigoriev I.V."/>
            <person name="Lindberg D.R."/>
            <person name="Seaver E.C."/>
            <person name="Weisblat D.A."/>
            <person name="Putnam N.H."/>
            <person name="Rokhsar D.S."/>
        </authorList>
    </citation>
    <scope>NUCLEOTIDE SEQUENCE</scope>
    <source>
        <strain evidence="2 4">I ESC-2004</strain>
    </source>
</reference>
<feature type="compositionally biased region" description="Acidic residues" evidence="1">
    <location>
        <begin position="154"/>
        <end position="165"/>
    </location>
</feature>
<proteinExistence type="predicted"/>
<dbReference type="EnsemblMetazoa" id="CapteT208021">
    <property type="protein sequence ID" value="CapteP208021"/>
    <property type="gene ID" value="CapteG208021"/>
</dbReference>
<evidence type="ECO:0000313" key="3">
    <source>
        <dbReference type="EnsemblMetazoa" id="CapteP208021"/>
    </source>
</evidence>
<dbReference type="OrthoDB" id="8052599at2759"/>
<evidence type="ECO:0000313" key="4">
    <source>
        <dbReference type="Proteomes" id="UP000014760"/>
    </source>
</evidence>
<keyword evidence="4" id="KW-1185">Reference proteome</keyword>
<accession>R7VFD7</accession>
<reference evidence="3" key="3">
    <citation type="submission" date="2015-06" db="UniProtKB">
        <authorList>
            <consortium name="EnsemblMetazoa"/>
        </authorList>
    </citation>
    <scope>IDENTIFICATION</scope>
</reference>